<gene>
    <name evidence="1" type="ORF">RJT34_23950</name>
</gene>
<protein>
    <submittedName>
        <fullName evidence="1">Uncharacterized protein</fullName>
    </submittedName>
</protein>
<comment type="caution">
    <text evidence="1">The sequence shown here is derived from an EMBL/GenBank/DDBJ whole genome shotgun (WGS) entry which is preliminary data.</text>
</comment>
<accession>A0AAN9FPX5</accession>
<dbReference type="Proteomes" id="UP001359559">
    <property type="component" value="Unassembled WGS sequence"/>
</dbReference>
<keyword evidence="2" id="KW-1185">Reference proteome</keyword>
<evidence type="ECO:0000313" key="2">
    <source>
        <dbReference type="Proteomes" id="UP001359559"/>
    </source>
</evidence>
<proteinExistence type="predicted"/>
<sequence length="81" mass="9460">MMIGWKIEMQQKWIGINFYGYFYCHFVERETTLIGEKDKGGLRKETIINLPPPPSSFFPNHPPHSSHSQSQSIITKRLLIL</sequence>
<reference evidence="1 2" key="1">
    <citation type="submission" date="2024-01" db="EMBL/GenBank/DDBJ databases">
        <title>The genomes of 5 underutilized Papilionoideae crops provide insights into root nodulation and disease resistance.</title>
        <authorList>
            <person name="Yuan L."/>
        </authorList>
    </citation>
    <scope>NUCLEOTIDE SEQUENCE [LARGE SCALE GENOMIC DNA]</scope>
    <source>
        <strain evidence="1">LY-2023</strain>
        <tissue evidence="1">Leaf</tissue>
    </source>
</reference>
<organism evidence="1 2">
    <name type="scientific">Clitoria ternatea</name>
    <name type="common">Butterfly pea</name>
    <dbReference type="NCBI Taxonomy" id="43366"/>
    <lineage>
        <taxon>Eukaryota</taxon>
        <taxon>Viridiplantae</taxon>
        <taxon>Streptophyta</taxon>
        <taxon>Embryophyta</taxon>
        <taxon>Tracheophyta</taxon>
        <taxon>Spermatophyta</taxon>
        <taxon>Magnoliopsida</taxon>
        <taxon>eudicotyledons</taxon>
        <taxon>Gunneridae</taxon>
        <taxon>Pentapetalae</taxon>
        <taxon>rosids</taxon>
        <taxon>fabids</taxon>
        <taxon>Fabales</taxon>
        <taxon>Fabaceae</taxon>
        <taxon>Papilionoideae</taxon>
        <taxon>50 kb inversion clade</taxon>
        <taxon>NPAAA clade</taxon>
        <taxon>indigoferoid/millettioid clade</taxon>
        <taxon>Phaseoleae</taxon>
        <taxon>Clitoria</taxon>
    </lineage>
</organism>
<evidence type="ECO:0000313" key="1">
    <source>
        <dbReference type="EMBL" id="KAK7278911.1"/>
    </source>
</evidence>
<dbReference type="AlphaFoldDB" id="A0AAN9FPX5"/>
<name>A0AAN9FPX5_CLITE</name>
<dbReference type="EMBL" id="JAYKXN010000006">
    <property type="protein sequence ID" value="KAK7278911.1"/>
    <property type="molecule type" value="Genomic_DNA"/>
</dbReference>